<reference evidence="1 2" key="1">
    <citation type="journal article" date="2020" name="Nat. Commun.">
        <title>Genome of Tripterygium wilfordii and identification of cytochrome P450 involved in triptolide biosynthesis.</title>
        <authorList>
            <person name="Tu L."/>
            <person name="Su P."/>
            <person name="Zhang Z."/>
            <person name="Gao L."/>
            <person name="Wang J."/>
            <person name="Hu T."/>
            <person name="Zhou J."/>
            <person name="Zhang Y."/>
            <person name="Zhao Y."/>
            <person name="Liu Y."/>
            <person name="Song Y."/>
            <person name="Tong Y."/>
            <person name="Lu Y."/>
            <person name="Yang J."/>
            <person name="Xu C."/>
            <person name="Jia M."/>
            <person name="Peters R.J."/>
            <person name="Huang L."/>
            <person name="Gao W."/>
        </authorList>
    </citation>
    <scope>NUCLEOTIDE SEQUENCE [LARGE SCALE GENOMIC DNA]</scope>
    <source>
        <strain evidence="2">cv. XIE 37</strain>
        <tissue evidence="1">Leaf</tissue>
    </source>
</reference>
<sequence length="84" mass="9444">MGIFLSCFRHRDSRRRRGGVSGSDSASARSKYTAKFLKVCDTLSGTPTEIRKASKQLKGSSHCHRDSEPLEFRSWLPNSSIQKL</sequence>
<evidence type="ECO:0000313" key="2">
    <source>
        <dbReference type="Proteomes" id="UP000593562"/>
    </source>
</evidence>
<dbReference type="AlphaFoldDB" id="A0A7J7DCH7"/>
<evidence type="ECO:0000313" key="1">
    <source>
        <dbReference type="EMBL" id="KAF5744047.1"/>
    </source>
</evidence>
<protein>
    <submittedName>
        <fullName evidence="1">Aspartyl/glutamyl-tRNA(Asn/Gln) amidotransferase subunit B putative isoform 2</fullName>
    </submittedName>
</protein>
<name>A0A7J7DCH7_TRIWF</name>
<dbReference type="Proteomes" id="UP000593562">
    <property type="component" value="Unassembled WGS sequence"/>
</dbReference>
<keyword evidence="1" id="KW-0808">Transferase</keyword>
<organism evidence="1 2">
    <name type="scientific">Tripterygium wilfordii</name>
    <name type="common">Thunder God vine</name>
    <dbReference type="NCBI Taxonomy" id="458696"/>
    <lineage>
        <taxon>Eukaryota</taxon>
        <taxon>Viridiplantae</taxon>
        <taxon>Streptophyta</taxon>
        <taxon>Embryophyta</taxon>
        <taxon>Tracheophyta</taxon>
        <taxon>Spermatophyta</taxon>
        <taxon>Magnoliopsida</taxon>
        <taxon>eudicotyledons</taxon>
        <taxon>Gunneridae</taxon>
        <taxon>Pentapetalae</taxon>
        <taxon>rosids</taxon>
        <taxon>fabids</taxon>
        <taxon>Celastrales</taxon>
        <taxon>Celastraceae</taxon>
        <taxon>Tripterygium</taxon>
    </lineage>
</organism>
<comment type="caution">
    <text evidence="1">The sequence shown here is derived from an EMBL/GenBank/DDBJ whole genome shotgun (WGS) entry which is preliminary data.</text>
</comment>
<accession>A0A7J7DCH7</accession>
<dbReference type="GO" id="GO:0016740">
    <property type="term" value="F:transferase activity"/>
    <property type="evidence" value="ECO:0007669"/>
    <property type="project" value="UniProtKB-KW"/>
</dbReference>
<dbReference type="InParanoid" id="A0A7J7DCH7"/>
<gene>
    <name evidence="1" type="ORF">HS088_TW08G00639</name>
</gene>
<dbReference type="EMBL" id="JAAARO010000008">
    <property type="protein sequence ID" value="KAF5744047.1"/>
    <property type="molecule type" value="Genomic_DNA"/>
</dbReference>
<proteinExistence type="predicted"/>
<keyword evidence="2" id="KW-1185">Reference proteome</keyword>